<dbReference type="eggNOG" id="COG1798">
    <property type="taxonomic scope" value="Bacteria"/>
</dbReference>
<dbReference type="PROSITE" id="PS50297">
    <property type="entry name" value="ANK_REP_REGION"/>
    <property type="match status" value="1"/>
</dbReference>
<dbReference type="InParanoid" id="Q01RQ9"/>
<organism evidence="2">
    <name type="scientific">Solibacter usitatus (strain Ellin6076)</name>
    <dbReference type="NCBI Taxonomy" id="234267"/>
    <lineage>
        <taxon>Bacteria</taxon>
        <taxon>Pseudomonadati</taxon>
        <taxon>Acidobacteriota</taxon>
        <taxon>Terriglobia</taxon>
        <taxon>Bryobacterales</taxon>
        <taxon>Solibacteraceae</taxon>
        <taxon>Candidatus Solibacter</taxon>
    </lineage>
</organism>
<dbReference type="Pfam" id="PF00023">
    <property type="entry name" value="Ank"/>
    <property type="match status" value="1"/>
</dbReference>
<dbReference type="OrthoDB" id="107775at2"/>
<reference evidence="2" key="1">
    <citation type="submission" date="2006-10" db="EMBL/GenBank/DDBJ databases">
        <title>Complete sequence of Solibacter usitatus Ellin6076.</title>
        <authorList>
            <consortium name="US DOE Joint Genome Institute"/>
            <person name="Copeland A."/>
            <person name="Lucas S."/>
            <person name="Lapidus A."/>
            <person name="Barry K."/>
            <person name="Detter J.C."/>
            <person name="Glavina del Rio T."/>
            <person name="Hammon N."/>
            <person name="Israni S."/>
            <person name="Dalin E."/>
            <person name="Tice H."/>
            <person name="Pitluck S."/>
            <person name="Thompson L.S."/>
            <person name="Brettin T."/>
            <person name="Bruce D."/>
            <person name="Han C."/>
            <person name="Tapia R."/>
            <person name="Gilna P."/>
            <person name="Schmutz J."/>
            <person name="Larimer F."/>
            <person name="Land M."/>
            <person name="Hauser L."/>
            <person name="Kyrpides N."/>
            <person name="Mikhailova N."/>
            <person name="Janssen P.H."/>
            <person name="Kuske C.R."/>
            <person name="Richardson P."/>
        </authorList>
    </citation>
    <scope>NUCLEOTIDE SEQUENCE</scope>
    <source>
        <strain evidence="2">Ellin6076</strain>
    </source>
</reference>
<dbReference type="InterPro" id="IPR002110">
    <property type="entry name" value="Ankyrin_rpt"/>
</dbReference>
<name>Q01RQ9_SOLUE</name>
<dbReference type="SUPFAM" id="SSF48403">
    <property type="entry name" value="Ankyrin repeat"/>
    <property type="match status" value="1"/>
</dbReference>
<dbReference type="STRING" id="234267.Acid_6740"/>
<dbReference type="PROSITE" id="PS50088">
    <property type="entry name" value="ANK_REPEAT"/>
    <property type="match status" value="1"/>
</dbReference>
<dbReference type="KEGG" id="sus:Acid_6740"/>
<sequence length="427" mass="47185">MSVRRLPVRPDLDQLKNQAKELLAAIRAGEPDATAELRQHHPNRTLEPSNIKLADAQVVLARMYQASSWMRLVQAVKLADAIWRDDLHAVLELVTKSRNLLFEETIIRSDSNWGPPMTYAANLGRDRIIQALHEAGDTDHRSAWGRAVLQGKIESAKLLRIMLGNPVMPGDGLGGPAYTLSVEGTLYAFGVGARVYDGDGKLLAPVDVVLETDGRNPAAKHKILELYEQQGVVYPDTPTMALHRGRIDLLAEHLRRDPNLLSRMFSHREIYPSEMGCLDPINATVGTPLGGTTLLHMCVEYDEMDIALWLLDQGMDVNARSAVGASGFGGYTALFSTVVSQPNFWMNYNKRGPFAAPFTSLLLERGADPNIRASIWKELHPGHAKHADGMRHEYRNVTALSWGRQFHAPIFVSEPALRLIEAAGGAE</sequence>
<gene>
    <name evidence="2" type="ordered locus">Acid_6740</name>
</gene>
<feature type="repeat" description="ANK" evidence="1">
    <location>
        <begin position="290"/>
        <end position="322"/>
    </location>
</feature>
<proteinExistence type="predicted"/>
<accession>Q01RQ9</accession>
<dbReference type="HOGENOM" id="CLU_643654_0_0_0"/>
<protein>
    <submittedName>
        <fullName evidence="2">Ankyrin</fullName>
    </submittedName>
</protein>
<dbReference type="AlphaFoldDB" id="Q01RQ9"/>
<dbReference type="EMBL" id="CP000473">
    <property type="protein sequence ID" value="ABJ87661.1"/>
    <property type="molecule type" value="Genomic_DNA"/>
</dbReference>
<dbReference type="Gene3D" id="1.25.40.20">
    <property type="entry name" value="Ankyrin repeat-containing domain"/>
    <property type="match status" value="1"/>
</dbReference>
<keyword evidence="1" id="KW-0040">ANK repeat</keyword>
<evidence type="ECO:0000256" key="1">
    <source>
        <dbReference type="PROSITE-ProRule" id="PRU00023"/>
    </source>
</evidence>
<dbReference type="SMART" id="SM00248">
    <property type="entry name" value="ANK"/>
    <property type="match status" value="2"/>
</dbReference>
<dbReference type="InterPro" id="IPR036770">
    <property type="entry name" value="Ankyrin_rpt-contain_sf"/>
</dbReference>
<evidence type="ECO:0000313" key="2">
    <source>
        <dbReference type="EMBL" id="ABJ87661.1"/>
    </source>
</evidence>